<dbReference type="STRING" id="1068978.AMETH_1457"/>
<evidence type="ECO:0000313" key="2">
    <source>
        <dbReference type="EMBL" id="AIJ21549.1"/>
    </source>
</evidence>
<dbReference type="PATRIC" id="fig|1068978.7.peg.1535"/>
<keyword evidence="3" id="KW-1185">Reference proteome</keyword>
<protein>
    <recommendedName>
        <fullName evidence="4">Integral membrane protein</fullName>
    </recommendedName>
</protein>
<dbReference type="Proteomes" id="UP000062973">
    <property type="component" value="Chromosome"/>
</dbReference>
<evidence type="ECO:0008006" key="4">
    <source>
        <dbReference type="Google" id="ProtNLM"/>
    </source>
</evidence>
<accession>A0A076MLC3</accession>
<reference evidence="2 3" key="1">
    <citation type="submission" date="2014-07" db="EMBL/GenBank/DDBJ databases">
        <title>Whole Genome Sequence of the Amycolatopsis methanolica 239.</title>
        <authorList>
            <person name="Tang B."/>
        </authorList>
    </citation>
    <scope>NUCLEOTIDE SEQUENCE [LARGE SCALE GENOMIC DNA]</scope>
    <source>
        <strain evidence="2 3">239</strain>
    </source>
</reference>
<evidence type="ECO:0000256" key="1">
    <source>
        <dbReference type="SAM" id="Phobius"/>
    </source>
</evidence>
<feature type="transmembrane region" description="Helical" evidence="1">
    <location>
        <begin position="77"/>
        <end position="95"/>
    </location>
</feature>
<proteinExistence type="predicted"/>
<gene>
    <name evidence="2" type="ORF">AMETH_1457</name>
</gene>
<feature type="transmembrane region" description="Helical" evidence="1">
    <location>
        <begin position="48"/>
        <end position="70"/>
    </location>
</feature>
<name>A0A076MLC3_AMYME</name>
<dbReference type="eggNOG" id="ENOG50331CT">
    <property type="taxonomic scope" value="Bacteria"/>
</dbReference>
<keyword evidence="1" id="KW-1133">Transmembrane helix</keyword>
<sequence length="142" mass="15223">MRLGILTLLALTGLVVGFWAAVLPESFYGDFPVIRPIWISLDGPYNEHLIRDVGSMFLALGAVTIGAIVVRTPTAARLAGVAWLVFSVPHAIYHLTHLHVFQPLDQVINAVALPGLALLALAVVVWPGKVSTAGDRARSRVP</sequence>
<dbReference type="AlphaFoldDB" id="A0A076MLC3"/>
<organism evidence="2 3">
    <name type="scientific">Amycolatopsis methanolica 239</name>
    <dbReference type="NCBI Taxonomy" id="1068978"/>
    <lineage>
        <taxon>Bacteria</taxon>
        <taxon>Bacillati</taxon>
        <taxon>Actinomycetota</taxon>
        <taxon>Actinomycetes</taxon>
        <taxon>Pseudonocardiales</taxon>
        <taxon>Pseudonocardiaceae</taxon>
        <taxon>Amycolatopsis</taxon>
        <taxon>Amycolatopsis methanolica group</taxon>
    </lineage>
</organism>
<keyword evidence="1" id="KW-0812">Transmembrane</keyword>
<feature type="transmembrane region" description="Helical" evidence="1">
    <location>
        <begin position="107"/>
        <end position="128"/>
    </location>
</feature>
<dbReference type="RefSeq" id="WP_017987409.1">
    <property type="nucleotide sequence ID" value="NZ_AQUL01000001.1"/>
</dbReference>
<keyword evidence="1" id="KW-0472">Membrane</keyword>
<evidence type="ECO:0000313" key="3">
    <source>
        <dbReference type="Proteomes" id="UP000062973"/>
    </source>
</evidence>
<dbReference type="HOGENOM" id="CLU_138495_0_0_11"/>
<dbReference type="EMBL" id="CP009110">
    <property type="protein sequence ID" value="AIJ21549.1"/>
    <property type="molecule type" value="Genomic_DNA"/>
</dbReference>
<dbReference type="KEGG" id="amq:AMETH_1457"/>
<dbReference type="OrthoDB" id="74134at2"/>